<dbReference type="EC" id="2.9.1.1" evidence="8"/>
<dbReference type="Proteomes" id="UP000051883">
    <property type="component" value="Unassembled WGS sequence"/>
</dbReference>
<dbReference type="SUPFAM" id="SSF53383">
    <property type="entry name" value="PLP-dependent transferases"/>
    <property type="match status" value="1"/>
</dbReference>
<evidence type="ECO:0000256" key="7">
    <source>
        <dbReference type="ARBA" id="ARBA00044507"/>
    </source>
</evidence>
<dbReference type="Pfam" id="PF03841">
    <property type="entry name" value="SelA"/>
    <property type="match status" value="1"/>
</dbReference>
<evidence type="ECO:0000256" key="6">
    <source>
        <dbReference type="ARBA" id="ARBA00023266"/>
    </source>
</evidence>
<comment type="pathway">
    <text evidence="8">Aminoacyl-tRNA biosynthesis; selenocysteinyl-tRNA(Sec) biosynthesis; selenocysteinyl-tRNA(Sec) from L-seryl-tRNA(Sec) (bacterial route): step 1/1.</text>
</comment>
<keyword evidence="10" id="KW-1185">Reference proteome</keyword>
<organism evidence="9 10">
    <name type="scientific">Limosilactobacillus antri DSM 16041</name>
    <dbReference type="NCBI Taxonomy" id="525309"/>
    <lineage>
        <taxon>Bacteria</taxon>
        <taxon>Bacillati</taxon>
        <taxon>Bacillota</taxon>
        <taxon>Bacilli</taxon>
        <taxon>Lactobacillales</taxon>
        <taxon>Lactobacillaceae</taxon>
        <taxon>Limosilactobacillus</taxon>
    </lineage>
</organism>
<name>A0ABR5P262_9LACO</name>
<keyword evidence="3 8" id="KW-0808">Transferase</keyword>
<evidence type="ECO:0000256" key="3">
    <source>
        <dbReference type="ARBA" id="ARBA00022679"/>
    </source>
</evidence>
<dbReference type="Gene3D" id="3.40.640.10">
    <property type="entry name" value="Type I PLP-dependent aspartate aminotransferase-like (Major domain)"/>
    <property type="match status" value="1"/>
</dbReference>
<evidence type="ECO:0000256" key="5">
    <source>
        <dbReference type="ARBA" id="ARBA00022917"/>
    </source>
</evidence>
<evidence type="ECO:0000313" key="9">
    <source>
        <dbReference type="EMBL" id="KRK60783.1"/>
    </source>
</evidence>
<comment type="similarity">
    <text evidence="7 8">Belongs to the SelA family.</text>
</comment>
<reference evidence="9 10" key="1">
    <citation type="journal article" date="2015" name="Genome Announc.">
        <title>Expanding the biotechnology potential of lactobacilli through comparative genomics of 213 strains and associated genera.</title>
        <authorList>
            <person name="Sun Z."/>
            <person name="Harris H.M."/>
            <person name="McCann A."/>
            <person name="Guo C."/>
            <person name="Argimon S."/>
            <person name="Zhang W."/>
            <person name="Yang X."/>
            <person name="Jeffery I.B."/>
            <person name="Cooney J.C."/>
            <person name="Kagawa T.F."/>
            <person name="Liu W."/>
            <person name="Song Y."/>
            <person name="Salvetti E."/>
            <person name="Wrobel A."/>
            <person name="Rasinkangas P."/>
            <person name="Parkhill J."/>
            <person name="Rea M.C."/>
            <person name="O'Sullivan O."/>
            <person name="Ritari J."/>
            <person name="Douillard F.P."/>
            <person name="Paul Ross R."/>
            <person name="Yang R."/>
            <person name="Briner A.E."/>
            <person name="Felis G.E."/>
            <person name="de Vos W.M."/>
            <person name="Barrangou R."/>
            <person name="Klaenhammer T.R."/>
            <person name="Caufield P.W."/>
            <person name="Cui Y."/>
            <person name="Zhang H."/>
            <person name="O'Toole P.W."/>
        </authorList>
    </citation>
    <scope>NUCLEOTIDE SEQUENCE [LARGE SCALE GENOMIC DNA]</scope>
    <source>
        <strain evidence="9 10">DSM 16041</strain>
    </source>
</reference>
<keyword evidence="4 8" id="KW-0663">Pyridoxal phosphate</keyword>
<dbReference type="InterPro" id="IPR015421">
    <property type="entry name" value="PyrdxlP-dep_Trfase_major"/>
</dbReference>
<keyword evidence="6 8" id="KW-0711">Selenium</keyword>
<evidence type="ECO:0000256" key="8">
    <source>
        <dbReference type="HAMAP-Rule" id="MF_00423"/>
    </source>
</evidence>
<dbReference type="HAMAP" id="MF_00423">
    <property type="entry name" value="SelA"/>
    <property type="match status" value="1"/>
</dbReference>
<sequence>MNDLIHHSRIEPLITEMGSQEVKKLINSVLTEVRQSIISGKVTSIALDQIVQSIIDECTLKRRPSLEPVINGTGVILHTNLGRSLLSPAIKDYINRIMFSYSNLEYNLQEKRRGLRYHHVEKVLRELTGAEDVLVVNNNAAAVMLTLDTLVPSKEVIVSRGELVEIGGSFRIPEIITKGGGTLHEVGTTNKTHLSDYQAALNEDTGAILKVHTSNYRIIGFTERPSTAELQQLAEVADIPMINDLGSGLFIDLSKYGLPKEPLIQEAVANSDIVTFSGDKLLGGPQAGIIAGKHSLIEKIKSNQLLRALRVDKLTLAALEATLDLYRNPKRAVREIPTLRMITLEMDELTRCANDLANKLNTVNGLSVKVIPGSSQVGGGSFPGYEIPTALVSVQLPEDYSATRFEQLLRTGPIPIIARLEHDQILLDVRTLQAGDTEIIYNRIAELVK</sequence>
<keyword evidence="5 8" id="KW-0648">Protein biosynthesis</keyword>
<evidence type="ECO:0000256" key="1">
    <source>
        <dbReference type="ARBA" id="ARBA00001933"/>
    </source>
</evidence>
<dbReference type="EMBL" id="AZDK01000002">
    <property type="protein sequence ID" value="KRK60783.1"/>
    <property type="molecule type" value="Genomic_DNA"/>
</dbReference>
<comment type="subcellular location">
    <subcellularLocation>
        <location evidence="8">Cytoplasm</location>
    </subcellularLocation>
</comment>
<dbReference type="NCBIfam" id="TIGR00474">
    <property type="entry name" value="selA"/>
    <property type="match status" value="1"/>
</dbReference>
<evidence type="ECO:0000313" key="10">
    <source>
        <dbReference type="Proteomes" id="UP000051883"/>
    </source>
</evidence>
<dbReference type="PANTHER" id="PTHR32328">
    <property type="entry name" value="L-SERYL-TRNA(SEC) SELENIUM TRANSFERASE"/>
    <property type="match status" value="1"/>
</dbReference>
<dbReference type="GO" id="GO:0016740">
    <property type="term" value="F:transferase activity"/>
    <property type="evidence" value="ECO:0007669"/>
    <property type="project" value="UniProtKB-KW"/>
</dbReference>
<feature type="modified residue" description="N6-(pyridoxal phosphate)lysine" evidence="8">
    <location>
        <position position="280"/>
    </location>
</feature>
<proteinExistence type="inferred from homology"/>
<gene>
    <name evidence="8" type="primary">selA</name>
    <name evidence="9" type="ORF">FC31_GL000821</name>
</gene>
<comment type="cofactor">
    <cofactor evidence="1 8">
        <name>pyridoxal 5'-phosphate</name>
        <dbReference type="ChEBI" id="CHEBI:597326"/>
    </cofactor>
</comment>
<evidence type="ECO:0000256" key="4">
    <source>
        <dbReference type="ARBA" id="ARBA00022898"/>
    </source>
</evidence>
<dbReference type="InterPro" id="IPR004534">
    <property type="entry name" value="SelA_trans"/>
</dbReference>
<evidence type="ECO:0000256" key="2">
    <source>
        <dbReference type="ARBA" id="ARBA00022490"/>
    </source>
</evidence>
<dbReference type="InterPro" id="IPR018319">
    <property type="entry name" value="SelA-like"/>
</dbReference>
<dbReference type="PANTHER" id="PTHR32328:SF0">
    <property type="entry name" value="L-SERYL-TRNA(SEC) SELENIUM TRANSFERASE"/>
    <property type="match status" value="1"/>
</dbReference>
<comment type="catalytic activity">
    <reaction evidence="8">
        <text>L-seryl-tRNA(Sec) + selenophosphate + H(+) = L-selenocysteinyl-tRNA(Sec) + phosphate</text>
        <dbReference type="Rhea" id="RHEA:22728"/>
        <dbReference type="Rhea" id="RHEA-COMP:9742"/>
        <dbReference type="Rhea" id="RHEA-COMP:9743"/>
        <dbReference type="ChEBI" id="CHEBI:15378"/>
        <dbReference type="ChEBI" id="CHEBI:16144"/>
        <dbReference type="ChEBI" id="CHEBI:43474"/>
        <dbReference type="ChEBI" id="CHEBI:78533"/>
        <dbReference type="ChEBI" id="CHEBI:78573"/>
        <dbReference type="EC" id="2.9.1.1"/>
    </reaction>
</comment>
<comment type="function">
    <text evidence="8">Converts seryl-tRNA(Sec) to selenocysteinyl-tRNA(Sec) required for selenoprotein biosynthesis.</text>
</comment>
<dbReference type="Gene3D" id="3.90.1150.180">
    <property type="match status" value="1"/>
</dbReference>
<accession>A0ABR5P262</accession>
<comment type="caution">
    <text evidence="9">The sequence shown here is derived from an EMBL/GenBank/DDBJ whole genome shotgun (WGS) entry which is preliminary data.</text>
</comment>
<protein>
    <recommendedName>
        <fullName evidence="8">L-seryl-tRNA(Sec) selenium transferase</fullName>
        <ecNumber evidence="8">2.9.1.1</ecNumber>
    </recommendedName>
    <alternativeName>
        <fullName evidence="8">Selenocysteine synthase</fullName>
        <shortName evidence="8">Sec synthase</shortName>
    </alternativeName>
    <alternativeName>
        <fullName evidence="8">Selenocysteinyl-tRNA(Sec) synthase</fullName>
    </alternativeName>
</protein>
<dbReference type="InterPro" id="IPR015424">
    <property type="entry name" value="PyrdxlP-dep_Trfase"/>
</dbReference>
<keyword evidence="2 8" id="KW-0963">Cytoplasm</keyword>